<evidence type="ECO:0000256" key="7">
    <source>
        <dbReference type="ARBA" id="ARBA00023034"/>
    </source>
</evidence>
<reference evidence="11" key="3">
    <citation type="submission" date="2020-05" db="EMBL/GenBank/DDBJ databases">
        <title>Electrophorus electricus (electric eel) genome, fEleEle1, primary haplotype.</title>
        <authorList>
            <person name="Myers G."/>
            <person name="Meyer A."/>
            <person name="Fedrigo O."/>
            <person name="Formenti G."/>
            <person name="Rhie A."/>
            <person name="Tracey A."/>
            <person name="Sims Y."/>
            <person name="Jarvis E.D."/>
        </authorList>
    </citation>
    <scope>NUCLEOTIDE SEQUENCE [LARGE SCALE GENOMIC DNA]</scope>
</reference>
<comment type="subcellular location">
    <subcellularLocation>
        <location evidence="1">Golgi apparatus membrane</location>
        <topology evidence="1">Single-pass type II membrane protein</topology>
    </subcellularLocation>
</comment>
<dbReference type="InterPro" id="IPR027417">
    <property type="entry name" value="P-loop_NTPase"/>
</dbReference>
<dbReference type="GO" id="GO:0042552">
    <property type="term" value="P:myelination"/>
    <property type="evidence" value="ECO:0007669"/>
    <property type="project" value="TreeGrafter"/>
</dbReference>
<reference evidence="11" key="4">
    <citation type="submission" date="2025-08" db="UniProtKB">
        <authorList>
            <consortium name="Ensembl"/>
        </authorList>
    </citation>
    <scope>IDENTIFICATION</scope>
</reference>
<dbReference type="STRING" id="8005.ENSEEEP00000025227"/>
<accession>A0A4W4FMM5</accession>
<dbReference type="GO" id="GO:0001733">
    <property type="term" value="F:galactosylceramide sulfotransferase activity"/>
    <property type="evidence" value="ECO:0007669"/>
    <property type="project" value="InterPro"/>
</dbReference>
<gene>
    <name evidence="11" type="primary">gal3st1b</name>
</gene>
<evidence type="ECO:0000313" key="11">
    <source>
        <dbReference type="Ensembl" id="ENSEEEP00000025227.2"/>
    </source>
</evidence>
<evidence type="ECO:0000256" key="6">
    <source>
        <dbReference type="ARBA" id="ARBA00022989"/>
    </source>
</evidence>
<evidence type="ECO:0000256" key="8">
    <source>
        <dbReference type="ARBA" id="ARBA00023136"/>
    </source>
</evidence>
<evidence type="ECO:0000256" key="1">
    <source>
        <dbReference type="ARBA" id="ARBA00004323"/>
    </source>
</evidence>
<dbReference type="SUPFAM" id="SSF52540">
    <property type="entry name" value="P-loop containing nucleoside triphosphate hydrolases"/>
    <property type="match status" value="1"/>
</dbReference>
<keyword evidence="8 10" id="KW-0472">Membrane</keyword>
<keyword evidence="12" id="KW-1185">Reference proteome</keyword>
<dbReference type="AlphaFoldDB" id="A0A4W4FMM5"/>
<dbReference type="Ensembl" id="ENSEEET00000025519.2">
    <property type="protein sequence ID" value="ENSEEEP00000025227.2"/>
    <property type="gene ID" value="ENSEEEG00000012239.2"/>
</dbReference>
<dbReference type="PANTHER" id="PTHR14647:SF56">
    <property type="entry name" value="GALACTOSYLCERAMIDE SULFOTRANSFERASE"/>
    <property type="match status" value="1"/>
</dbReference>
<feature type="transmembrane region" description="Helical" evidence="10">
    <location>
        <begin position="20"/>
        <end position="41"/>
    </location>
</feature>
<keyword evidence="7" id="KW-0333">Golgi apparatus</keyword>
<evidence type="ECO:0000256" key="9">
    <source>
        <dbReference type="ARBA" id="ARBA00023180"/>
    </source>
</evidence>
<reference evidence="12" key="2">
    <citation type="journal article" date="2017" name="Sci. Adv.">
        <title>A tail of two voltages: Proteomic comparison of the three electric organs of the electric eel.</title>
        <authorList>
            <person name="Traeger L.L."/>
            <person name="Sabat G."/>
            <person name="Barrett-Wilt G.A."/>
            <person name="Wells G.B."/>
            <person name="Sussman M.R."/>
        </authorList>
    </citation>
    <scope>NUCLEOTIDE SEQUENCE [LARGE SCALE GENOMIC DNA]</scope>
</reference>
<reference evidence="11" key="5">
    <citation type="submission" date="2025-09" db="UniProtKB">
        <authorList>
            <consortium name="Ensembl"/>
        </authorList>
    </citation>
    <scope>IDENTIFICATION</scope>
</reference>
<keyword evidence="6 10" id="KW-1133">Transmembrane helix</keyword>
<evidence type="ECO:0000256" key="4">
    <source>
        <dbReference type="ARBA" id="ARBA00022692"/>
    </source>
</evidence>
<evidence type="ECO:0008006" key="13">
    <source>
        <dbReference type="Google" id="ProtNLM"/>
    </source>
</evidence>
<comment type="similarity">
    <text evidence="2">Belongs to the galactose-3-O-sulfotransferase family.</text>
</comment>
<name>A0A4W4FMM5_ELEEL</name>
<dbReference type="Proteomes" id="UP000314983">
    <property type="component" value="Chromosome 17"/>
</dbReference>
<dbReference type="PANTHER" id="PTHR14647">
    <property type="entry name" value="GALACTOSE-3-O-SULFOTRANSFERASE"/>
    <property type="match status" value="1"/>
</dbReference>
<proteinExistence type="inferred from homology"/>
<dbReference type="GO" id="GO:0006682">
    <property type="term" value="P:galactosylceramide biosynthetic process"/>
    <property type="evidence" value="ECO:0007669"/>
    <property type="project" value="TreeGrafter"/>
</dbReference>
<reference evidence="12" key="1">
    <citation type="journal article" date="2014" name="Science">
        <title>Nonhuman genetics. Genomic basis for the convergent evolution of electric organs.</title>
        <authorList>
            <person name="Gallant J.R."/>
            <person name="Traeger L.L."/>
            <person name="Volkening J.D."/>
            <person name="Moffett H."/>
            <person name="Chen P.H."/>
            <person name="Novina C.D."/>
            <person name="Phillips G.N.Jr."/>
            <person name="Anand R."/>
            <person name="Wells G.B."/>
            <person name="Pinch M."/>
            <person name="Guth R."/>
            <person name="Unguez G.A."/>
            <person name="Albert J.S."/>
            <person name="Zakon H.H."/>
            <person name="Samanta M.P."/>
            <person name="Sussman M.R."/>
        </authorList>
    </citation>
    <scope>NUCLEOTIDE SEQUENCE [LARGE SCALE GENOMIC DNA]</scope>
</reference>
<keyword evidence="9" id="KW-0325">Glycoprotein</keyword>
<dbReference type="InterPro" id="IPR009729">
    <property type="entry name" value="Gal-3-0_sulfotransfrase"/>
</dbReference>
<evidence type="ECO:0000256" key="2">
    <source>
        <dbReference type="ARBA" id="ARBA00008124"/>
    </source>
</evidence>
<organism evidence="11 12">
    <name type="scientific">Electrophorus electricus</name>
    <name type="common">Electric eel</name>
    <name type="synonym">Gymnotus electricus</name>
    <dbReference type="NCBI Taxonomy" id="8005"/>
    <lineage>
        <taxon>Eukaryota</taxon>
        <taxon>Metazoa</taxon>
        <taxon>Chordata</taxon>
        <taxon>Craniata</taxon>
        <taxon>Vertebrata</taxon>
        <taxon>Euteleostomi</taxon>
        <taxon>Actinopterygii</taxon>
        <taxon>Neopterygii</taxon>
        <taxon>Teleostei</taxon>
        <taxon>Ostariophysi</taxon>
        <taxon>Gymnotiformes</taxon>
        <taxon>Gymnotoidei</taxon>
        <taxon>Gymnotidae</taxon>
        <taxon>Electrophorus</taxon>
    </lineage>
</organism>
<evidence type="ECO:0000256" key="5">
    <source>
        <dbReference type="ARBA" id="ARBA00022968"/>
    </source>
</evidence>
<keyword evidence="5" id="KW-0735">Signal-anchor</keyword>
<keyword evidence="4 10" id="KW-0812">Transmembrane</keyword>
<evidence type="ECO:0000313" key="12">
    <source>
        <dbReference type="Proteomes" id="UP000314983"/>
    </source>
</evidence>
<dbReference type="OMA" id="FYSPEAF"/>
<dbReference type="Pfam" id="PF06990">
    <property type="entry name" value="Gal-3-0_sulfotr"/>
    <property type="match status" value="1"/>
</dbReference>
<dbReference type="Gene3D" id="3.40.50.300">
    <property type="entry name" value="P-loop containing nucleotide triphosphate hydrolases"/>
    <property type="match status" value="1"/>
</dbReference>
<keyword evidence="3" id="KW-0808">Transferase</keyword>
<dbReference type="GO" id="GO:0000139">
    <property type="term" value="C:Golgi membrane"/>
    <property type="evidence" value="ECO:0007669"/>
    <property type="project" value="UniProtKB-SubCell"/>
</dbReference>
<sequence length="427" mass="50333">GLSDTENMSQHQHKSATQRVTLVIFFTCVTMVLYSFSTPYLQASPRRAVPCTHQTIPIQKREFPHASKGPREVKSCKPKVDLMFLKTHKTASSTILNILLRFGQRNHLKFALPNSRNDFFYPSRFVRTQVKDYVPGVCYNIICNHMRFNAEEVEALLPNDAFFFTILREPAMVFESSFHYFKKLVPLTWMIRGEDKLTVFLSDPNRYFTTDGFNAFYLKNVQFFDLGYDNNLNPEDPIVEQAIHAISDRFQLILIAEYFEESLILLKDALCWETDDLLFFKLNARRSTSVAQLTPELRAKAHEWNSVDWKLYRHFNATFWARVDTYGRKRMERDVKELRRRNMEMSTICIDGGMAVEERDIRDESMKPWQPVGENSILGYNLRTNIDQQYSELCRKMLMPEIQYLTELGVNLWLTQLWSWFKYFLAL</sequence>
<dbReference type="GeneTree" id="ENSGT00950000182923"/>
<evidence type="ECO:0000256" key="3">
    <source>
        <dbReference type="ARBA" id="ARBA00022679"/>
    </source>
</evidence>
<dbReference type="FunFam" id="3.40.50.300:FF:000807">
    <property type="entry name" value="galactosylceramide sulfotransferase isoform X1"/>
    <property type="match status" value="1"/>
</dbReference>
<protein>
    <recommendedName>
        <fullName evidence="13">Galactose-3-O-sulfotransferase 1a</fullName>
    </recommendedName>
</protein>
<evidence type="ECO:0000256" key="10">
    <source>
        <dbReference type="SAM" id="Phobius"/>
    </source>
</evidence>